<evidence type="ECO:0000313" key="1">
    <source>
        <dbReference type="EMBL" id="ALI37591.1"/>
    </source>
</evidence>
<accession>A0A654M4N8</accession>
<dbReference type="EMBL" id="CP012850">
    <property type="protein sequence ID" value="ALI37591.1"/>
    <property type="molecule type" value="Genomic_DNA"/>
</dbReference>
<dbReference type="Proteomes" id="UP000058925">
    <property type="component" value="Chromosome"/>
</dbReference>
<protein>
    <submittedName>
        <fullName evidence="1">Uncharacterized protein</fullName>
    </submittedName>
</protein>
<sequence length="35" mass="3971">MCISGFQKVIFCTGLDEFVDVKMKLPFAFLLTKIS</sequence>
<keyword evidence="2" id="KW-1185">Reference proteome</keyword>
<dbReference type="AlphaFoldDB" id="A0A654M4N8"/>
<dbReference type="KEGG" id="taa:NMY3_03408"/>
<organism evidence="1 2">
    <name type="scientific">Candidatus Nitrosocosmicus oleophilus</name>
    <dbReference type="NCBI Taxonomy" id="1353260"/>
    <lineage>
        <taxon>Archaea</taxon>
        <taxon>Nitrososphaerota</taxon>
        <taxon>Nitrososphaeria</taxon>
        <taxon>Nitrososphaerales</taxon>
        <taxon>Nitrososphaeraceae</taxon>
        <taxon>Candidatus Nitrosocosmicus</taxon>
    </lineage>
</organism>
<name>A0A654M4N8_9ARCH</name>
<evidence type="ECO:0000313" key="2">
    <source>
        <dbReference type="Proteomes" id="UP000058925"/>
    </source>
</evidence>
<gene>
    <name evidence="1" type="ORF">NMY3_03408</name>
</gene>
<reference evidence="2" key="1">
    <citation type="submission" date="2015-10" db="EMBL/GenBank/DDBJ databases">
        <title>Niche specialization of a soil ammonia-oxidizing archaeon, Candidatus Nitrosocosmicus oleophilus.</title>
        <authorList>
            <person name="Jung M.-Y."/>
            <person name="Rhee S.-K."/>
        </authorList>
    </citation>
    <scope>NUCLEOTIDE SEQUENCE [LARGE SCALE GENOMIC DNA]</scope>
    <source>
        <strain evidence="2">MY3</strain>
    </source>
</reference>
<proteinExistence type="predicted"/>